<dbReference type="SUPFAM" id="SSF55729">
    <property type="entry name" value="Acyl-CoA N-acyltransferases (Nat)"/>
    <property type="match status" value="2"/>
</dbReference>
<feature type="compositionally biased region" description="Pro residues" evidence="2">
    <location>
        <begin position="563"/>
        <end position="572"/>
    </location>
</feature>
<evidence type="ECO:0000259" key="4">
    <source>
        <dbReference type="PROSITE" id="PS51186"/>
    </source>
</evidence>
<feature type="domain" description="Carrier" evidence="3">
    <location>
        <begin position="589"/>
        <end position="670"/>
    </location>
</feature>
<dbReference type="InterPro" id="IPR036736">
    <property type="entry name" value="ACP-like_sf"/>
</dbReference>
<evidence type="ECO:0008006" key="7">
    <source>
        <dbReference type="Google" id="ProtNLM"/>
    </source>
</evidence>
<comment type="caution">
    <text evidence="5">The sequence shown here is derived from an EMBL/GenBank/DDBJ whole genome shotgun (WGS) entry which is preliminary data.</text>
</comment>
<dbReference type="SUPFAM" id="SSF47336">
    <property type="entry name" value="ACP-like"/>
    <property type="match status" value="1"/>
</dbReference>
<dbReference type="InterPro" id="IPR016181">
    <property type="entry name" value="Acyl_CoA_acyltransferase"/>
</dbReference>
<reference evidence="6" key="1">
    <citation type="journal article" date="2019" name="Int. J. Syst. Evol. Microbiol.">
        <title>The Global Catalogue of Microorganisms (GCM) 10K type strain sequencing project: providing services to taxonomists for standard genome sequencing and annotation.</title>
        <authorList>
            <consortium name="The Broad Institute Genomics Platform"/>
            <consortium name="The Broad Institute Genome Sequencing Center for Infectious Disease"/>
            <person name="Wu L."/>
            <person name="Ma J."/>
        </authorList>
    </citation>
    <scope>NUCLEOTIDE SEQUENCE [LARGE SCALE GENOMIC DNA]</scope>
    <source>
        <strain evidence="6">JCM 15591</strain>
    </source>
</reference>
<dbReference type="Gene3D" id="3.40.50.1000">
    <property type="entry name" value="HAD superfamily/HAD-like"/>
    <property type="match status" value="1"/>
</dbReference>
<name>A0ABP4WW86_9MICO</name>
<dbReference type="EMBL" id="BAAAPN010000048">
    <property type="protein sequence ID" value="GAA1761650.1"/>
    <property type="molecule type" value="Genomic_DNA"/>
</dbReference>
<dbReference type="Gene3D" id="1.10.1200.10">
    <property type="entry name" value="ACP-like"/>
    <property type="match status" value="1"/>
</dbReference>
<dbReference type="InterPro" id="IPR010033">
    <property type="entry name" value="HAD_SF_ppase_IIIC"/>
</dbReference>
<protein>
    <recommendedName>
        <fullName evidence="7">N-acetyltransferase domain-containing protein</fullName>
    </recommendedName>
</protein>
<keyword evidence="1" id="KW-0808">Transferase</keyword>
<dbReference type="PANTHER" id="PTHR13947">
    <property type="entry name" value="GNAT FAMILY N-ACETYLTRANSFERASE"/>
    <property type="match status" value="1"/>
</dbReference>
<evidence type="ECO:0000256" key="2">
    <source>
        <dbReference type="SAM" id="MobiDB-lite"/>
    </source>
</evidence>
<dbReference type="NCBIfam" id="TIGR01681">
    <property type="entry name" value="HAD-SF-IIIC"/>
    <property type="match status" value="1"/>
</dbReference>
<sequence length="671" mass="70887">MTLSVRPATADDLPALVAYEIEIAQVSFGAEAVTDPAKHEGRIVKGLERDPDGCLVVVDAAGKVRGWLWMAINTNFVTGDRYANFRSLAVSSGADSTAVARLLIDAGLAYARAHDVTHVTGKVNAANVPMRVLYAEFGFAPTHLTMEARLDGLTRNDSGATDSVVRQPVVKCIVWDLDGTVWDDVAVELPEGVLPRPRADVLATMRRLSDHGIVNALASRTAPEVAHLVAAWPQLDGLLVAKQIAWQDKSRAIELIAEELGVAIDSLLLVDDTAFERAEVGHTLPGVRTMDREELLARLPEILPAHPSSEAGRRTTRYQANARRRDAARAYADRVAFLRSCAMRLSVRPAEPNELPRVLELATRANRLSSTGLALDDGLLSRYAADGRVFVGRLTDRFGDDGLVAIALLAPTGRPVDEVPAARPSTADPGGLRVELLSVSCRVAGRGVAEAFVAELTALADAADGRGLTIPIRATGANTELRVLLRSMGFDLVEVGPDLVEARSEGGRLEAPGWIAVDSPGAKETPAPMSDEPFADADADEPADAAGDAASVLVIEQGDAAPLPGPPSPETHPPSTVGDPRCAGVGNGIRQEGRLDALVGDALGMNADDVARLPDDTSLLRPPLALSSLAGARLLARIDETFGGSLAAADLTLEALTSLGALRAYVARRTR</sequence>
<evidence type="ECO:0000313" key="5">
    <source>
        <dbReference type="EMBL" id="GAA1761650.1"/>
    </source>
</evidence>
<dbReference type="PANTHER" id="PTHR13947:SF37">
    <property type="entry name" value="LD18367P"/>
    <property type="match status" value="1"/>
</dbReference>
<dbReference type="Proteomes" id="UP001501475">
    <property type="component" value="Unassembled WGS sequence"/>
</dbReference>
<dbReference type="InterPro" id="IPR009081">
    <property type="entry name" value="PP-bd_ACP"/>
</dbReference>
<dbReference type="InterPro" id="IPR036412">
    <property type="entry name" value="HAD-like_sf"/>
</dbReference>
<dbReference type="InterPro" id="IPR050769">
    <property type="entry name" value="NAT_camello-type"/>
</dbReference>
<gene>
    <name evidence="5" type="ORF">GCM10009810_21360</name>
</gene>
<evidence type="ECO:0000313" key="6">
    <source>
        <dbReference type="Proteomes" id="UP001501475"/>
    </source>
</evidence>
<dbReference type="Gene3D" id="3.40.630.30">
    <property type="match status" value="2"/>
</dbReference>
<feature type="domain" description="N-acetyltransferase" evidence="4">
    <location>
        <begin position="3"/>
        <end position="156"/>
    </location>
</feature>
<proteinExistence type="predicted"/>
<dbReference type="PROSITE" id="PS51186">
    <property type="entry name" value="GNAT"/>
    <property type="match status" value="1"/>
</dbReference>
<feature type="region of interest" description="Disordered" evidence="2">
    <location>
        <begin position="512"/>
        <end position="534"/>
    </location>
</feature>
<dbReference type="PROSITE" id="PS50075">
    <property type="entry name" value="CARRIER"/>
    <property type="match status" value="1"/>
</dbReference>
<dbReference type="RefSeq" id="WP_344065902.1">
    <property type="nucleotide sequence ID" value="NZ_BAAAPN010000048.1"/>
</dbReference>
<feature type="region of interest" description="Disordered" evidence="2">
    <location>
        <begin position="559"/>
        <end position="581"/>
    </location>
</feature>
<dbReference type="SUPFAM" id="SSF56784">
    <property type="entry name" value="HAD-like"/>
    <property type="match status" value="1"/>
</dbReference>
<dbReference type="InterPro" id="IPR000182">
    <property type="entry name" value="GNAT_dom"/>
</dbReference>
<evidence type="ECO:0000259" key="3">
    <source>
        <dbReference type="PROSITE" id="PS50075"/>
    </source>
</evidence>
<keyword evidence="6" id="KW-1185">Reference proteome</keyword>
<dbReference type="Pfam" id="PF00583">
    <property type="entry name" value="Acetyltransf_1"/>
    <property type="match status" value="1"/>
</dbReference>
<organism evidence="5 6">
    <name type="scientific">Nostocoides vanveenii</name>
    <dbReference type="NCBI Taxonomy" id="330835"/>
    <lineage>
        <taxon>Bacteria</taxon>
        <taxon>Bacillati</taxon>
        <taxon>Actinomycetota</taxon>
        <taxon>Actinomycetes</taxon>
        <taxon>Micrococcales</taxon>
        <taxon>Intrasporangiaceae</taxon>
        <taxon>Nostocoides</taxon>
    </lineage>
</organism>
<dbReference type="InterPro" id="IPR023214">
    <property type="entry name" value="HAD_sf"/>
</dbReference>
<accession>A0ABP4WW86</accession>
<evidence type="ECO:0000256" key="1">
    <source>
        <dbReference type="ARBA" id="ARBA00022679"/>
    </source>
</evidence>